<dbReference type="OrthoDB" id="56871at2157"/>
<dbReference type="PATRIC" id="fig|47311.3.peg.2291"/>
<evidence type="ECO:0000313" key="3">
    <source>
        <dbReference type="Proteomes" id="UP000077275"/>
    </source>
</evidence>
<keyword evidence="1" id="KW-0472">Membrane</keyword>
<comment type="caution">
    <text evidence="2">The sequence shown here is derived from an EMBL/GenBank/DDBJ whole genome shotgun (WGS) entry which is preliminary data.</text>
</comment>
<proteinExistence type="predicted"/>
<evidence type="ECO:0000256" key="1">
    <source>
        <dbReference type="SAM" id="Phobius"/>
    </source>
</evidence>
<organism evidence="2 3">
    <name type="scientific">Methanobrevibacter cuticularis</name>
    <dbReference type="NCBI Taxonomy" id="47311"/>
    <lineage>
        <taxon>Archaea</taxon>
        <taxon>Methanobacteriati</taxon>
        <taxon>Methanobacteriota</taxon>
        <taxon>Methanomada group</taxon>
        <taxon>Methanobacteria</taxon>
        <taxon>Methanobacteriales</taxon>
        <taxon>Methanobacteriaceae</taxon>
        <taxon>Methanobrevibacter</taxon>
    </lineage>
</organism>
<keyword evidence="1" id="KW-0812">Transmembrane</keyword>
<sequence length="254" mass="30062">MEINFNWKIKLALLLLVSSALLYLIAYAYFHDVQKVIFYILIDMAFVPLDILIVVLVVESVINKKEKETMVEKLDMLMNVFFSEIGTELLNNFSKIDKNNSRIDELLLELEKIDSKKFSKLLKRIRKSDYEFDLMIPDGKKESFLNGLQNLLKGKRDFLIRMLENPNLLEKETFSDLLLAIFHLDEELERRDLNENIPETDLMHLIADIDRVYFNLVYEWLNHLYYLKNNYPYMFSLAIRTNPFDTGASVQIKE</sequence>
<dbReference type="EMBL" id="LWMW01000169">
    <property type="protein sequence ID" value="KZX14521.1"/>
    <property type="molecule type" value="Genomic_DNA"/>
</dbReference>
<protein>
    <submittedName>
        <fullName evidence="2">Uncharacterized protein</fullName>
    </submittedName>
</protein>
<gene>
    <name evidence="2" type="ORF">MBCUT_20930</name>
</gene>
<dbReference type="RefSeq" id="WP_067260844.1">
    <property type="nucleotide sequence ID" value="NZ_LWMW01000169.1"/>
</dbReference>
<dbReference type="AlphaFoldDB" id="A0A166CHS8"/>
<keyword evidence="3" id="KW-1185">Reference proteome</keyword>
<reference evidence="2 3" key="1">
    <citation type="submission" date="2016-04" db="EMBL/GenBank/DDBJ databases">
        <title>Genome sequence of Methanobrevibacter cuticularis DSM 11139.</title>
        <authorList>
            <person name="Poehlein A."/>
            <person name="Seedorf H."/>
            <person name="Daniel R."/>
        </authorList>
    </citation>
    <scope>NUCLEOTIDE SEQUENCE [LARGE SCALE GENOMIC DNA]</scope>
    <source>
        <strain evidence="2 3">DSM 11139</strain>
    </source>
</reference>
<accession>A0A166CHS8</accession>
<dbReference type="Proteomes" id="UP000077275">
    <property type="component" value="Unassembled WGS sequence"/>
</dbReference>
<evidence type="ECO:0000313" key="2">
    <source>
        <dbReference type="EMBL" id="KZX14521.1"/>
    </source>
</evidence>
<feature type="transmembrane region" description="Helical" evidence="1">
    <location>
        <begin position="12"/>
        <end position="30"/>
    </location>
</feature>
<name>A0A166CHS8_9EURY</name>
<feature type="transmembrane region" description="Helical" evidence="1">
    <location>
        <begin position="36"/>
        <end position="58"/>
    </location>
</feature>
<keyword evidence="1" id="KW-1133">Transmembrane helix</keyword>